<reference evidence="12 13" key="1">
    <citation type="submission" date="2021-06" db="EMBL/GenBank/DDBJ databases">
        <title>Candida outbreak in Lebanon.</title>
        <authorList>
            <person name="Finianos M."/>
        </authorList>
    </citation>
    <scope>NUCLEOTIDE SEQUENCE [LARGE SCALE GENOMIC DNA]</scope>
    <source>
        <strain evidence="12">CA3LBN</strain>
    </source>
</reference>
<keyword evidence="3" id="KW-0813">Transport</keyword>
<name>A0ABX8HZE9_9ASCO</name>
<proteinExistence type="inferred from homology"/>
<evidence type="ECO:0000256" key="3">
    <source>
        <dbReference type="ARBA" id="ARBA00022448"/>
    </source>
</evidence>
<keyword evidence="13" id="KW-1185">Reference proteome</keyword>
<dbReference type="SMART" id="SM00804">
    <property type="entry name" value="TAP_C"/>
    <property type="match status" value="1"/>
</dbReference>
<accession>A0ABX8HZE9</accession>
<gene>
    <name evidence="12" type="ORF">CA3LBN_000260</name>
</gene>
<dbReference type="Gene3D" id="3.10.450.50">
    <property type="match status" value="1"/>
</dbReference>
<evidence type="ECO:0000313" key="12">
    <source>
        <dbReference type="EMBL" id="QWU86042.1"/>
    </source>
</evidence>
<dbReference type="Pfam" id="PF22602">
    <property type="entry name" value="NXF_NTF2"/>
    <property type="match status" value="1"/>
</dbReference>
<feature type="domain" description="NTF2" evidence="10">
    <location>
        <begin position="377"/>
        <end position="558"/>
    </location>
</feature>
<evidence type="ECO:0000256" key="8">
    <source>
        <dbReference type="SAM" id="MobiDB-lite"/>
    </source>
</evidence>
<dbReference type="InterPro" id="IPR001199">
    <property type="entry name" value="Cyt_B5-like_heme/steroid-bd"/>
</dbReference>
<dbReference type="InterPro" id="IPR030217">
    <property type="entry name" value="NXF_fam"/>
</dbReference>
<dbReference type="Pfam" id="PF00173">
    <property type="entry name" value="Cyt-b5"/>
    <property type="match status" value="1"/>
</dbReference>
<sequence length="678" mass="74702">MIAFIIIVLLLAYFAKSIISDFMSAPAQINAEPPTQTAFTPSTLAKFNGKDDPKVYLAVRGKVFDVTSGKGFYGPGGPYENFAGRDASRGLAYNSFDPSVLTPLDQPLDLLQDLSADEKESLDNWESHFEGKYTLVGTLRLRGFVRSSYDADSLTNWSGVRFAGDSLKITKVNNQAGGFGQSMSAPNQGGGDNAIETLTMFLKSRYNADIKLLNLSSVQSDPTLSAKGYFGSISTTSKFFPALMKIAGDLKLEVTSADLSNNNLTDLSTISTLAVTFPNLQNLALSNNRLARVKIFESWKKKLSSLRELILAGNPLLNTTNPSEITTIKSELLKVFPRLVVLDGEVLRNEEMLRKNLTLPFERPQAMFFQDSEAQALSTNFIANFYKLWDSDRKQLMVLYQNESQFSYQVDSSSPRAFDPKDTPDYGYYIPQSRNLTRLSSVKARMSKLAHGQEQIYKLFTQLPKTQHDLMTKPDDFSMETYRLPQMGAICITLHGSFQETAPPDNLEQVNNNQHHNRNKYQSKKSKIPLGRKGFDRTLIVIPGPDSSMIVASDLLCIRAEVDSKAFRPDPSAPVPAQTTPSPAPGVGASVSPPGPTINPTGTPTPAPGVPTAADLPAEVKANFNAVQQELLVKILLETKLNIQYGVMLCQQSNWDYQQCITNFKSSASSLPPDAFVR</sequence>
<dbReference type="InterPro" id="IPR018222">
    <property type="entry name" value="Nuclear_transport_factor_2_euk"/>
</dbReference>
<dbReference type="Gene3D" id="3.10.120.10">
    <property type="entry name" value="Cytochrome b5-like heme/steroid binding domain"/>
    <property type="match status" value="1"/>
</dbReference>
<dbReference type="Proteomes" id="UP000825434">
    <property type="component" value="Chromosome 1"/>
</dbReference>
<comment type="similarity">
    <text evidence="2">Belongs to the NXF family.</text>
</comment>
<dbReference type="InterPro" id="IPR040736">
    <property type="entry name" value="Mex67_RRM"/>
</dbReference>
<keyword evidence="7" id="KW-0539">Nucleus</keyword>
<keyword evidence="6" id="KW-0509">mRNA transport</keyword>
<feature type="domain" description="TAP-C" evidence="11">
    <location>
        <begin position="626"/>
        <end position="678"/>
    </location>
</feature>
<evidence type="ECO:0000256" key="5">
    <source>
        <dbReference type="ARBA" id="ARBA00022737"/>
    </source>
</evidence>
<dbReference type="Gene3D" id="1.10.8.10">
    <property type="entry name" value="DNA helicase RuvA subunit, C-terminal domain"/>
    <property type="match status" value="1"/>
</dbReference>
<dbReference type="InterPro" id="IPR002075">
    <property type="entry name" value="NTF2_dom"/>
</dbReference>
<dbReference type="InterPro" id="IPR009060">
    <property type="entry name" value="UBA-like_sf"/>
</dbReference>
<feature type="signal peptide" evidence="9">
    <location>
        <begin position="1"/>
        <end position="17"/>
    </location>
</feature>
<comment type="subcellular location">
    <subcellularLocation>
        <location evidence="1">Nucleus</location>
    </subcellularLocation>
</comment>
<dbReference type="PROSITE" id="PS50177">
    <property type="entry name" value="NTF2_DOMAIN"/>
    <property type="match status" value="1"/>
</dbReference>
<protein>
    <submittedName>
        <fullName evidence="12">Uncharacterized protein</fullName>
    </submittedName>
</protein>
<feature type="region of interest" description="Disordered" evidence="8">
    <location>
        <begin position="567"/>
        <end position="606"/>
    </location>
</feature>
<evidence type="ECO:0000313" key="13">
    <source>
        <dbReference type="Proteomes" id="UP000825434"/>
    </source>
</evidence>
<dbReference type="InterPro" id="IPR036400">
    <property type="entry name" value="Cyt_B5-like_heme/steroid_sf"/>
</dbReference>
<dbReference type="SUPFAM" id="SSF55856">
    <property type="entry name" value="Cytochrome b5-like heme/steroid binding domain"/>
    <property type="match status" value="1"/>
</dbReference>
<dbReference type="Pfam" id="PF24048">
    <property type="entry name" value="LRR_NXF1-5"/>
    <property type="match status" value="1"/>
</dbReference>
<dbReference type="InterPro" id="IPR005637">
    <property type="entry name" value="TAP_C_dom"/>
</dbReference>
<keyword evidence="9" id="KW-0732">Signal</keyword>
<dbReference type="SMART" id="SM01117">
    <property type="entry name" value="Cyt-b5"/>
    <property type="match status" value="1"/>
</dbReference>
<dbReference type="InterPro" id="IPR057125">
    <property type="entry name" value="NXF1/2/3/5-like_LRR"/>
</dbReference>
<dbReference type="CDD" id="cd14342">
    <property type="entry name" value="UBA_TAP-C"/>
    <property type="match status" value="1"/>
</dbReference>
<evidence type="ECO:0000256" key="7">
    <source>
        <dbReference type="ARBA" id="ARBA00023242"/>
    </source>
</evidence>
<evidence type="ECO:0000259" key="11">
    <source>
        <dbReference type="PROSITE" id="PS51281"/>
    </source>
</evidence>
<dbReference type="InterPro" id="IPR032710">
    <property type="entry name" value="NTF2-like_dom_sf"/>
</dbReference>
<dbReference type="InterPro" id="IPR001611">
    <property type="entry name" value="Leu-rich_rpt"/>
</dbReference>
<evidence type="ECO:0000256" key="4">
    <source>
        <dbReference type="ARBA" id="ARBA00022614"/>
    </source>
</evidence>
<dbReference type="InterPro" id="IPR032675">
    <property type="entry name" value="LRR_dom_sf"/>
</dbReference>
<feature type="chain" id="PRO_5046170064" evidence="9">
    <location>
        <begin position="18"/>
        <end position="678"/>
    </location>
</feature>
<dbReference type="PROSITE" id="PS51281">
    <property type="entry name" value="TAP_C"/>
    <property type="match status" value="1"/>
</dbReference>
<dbReference type="SUPFAM" id="SSF46934">
    <property type="entry name" value="UBA-like"/>
    <property type="match status" value="1"/>
</dbReference>
<evidence type="ECO:0000256" key="2">
    <source>
        <dbReference type="ARBA" id="ARBA00009285"/>
    </source>
</evidence>
<dbReference type="SUPFAM" id="SSF54427">
    <property type="entry name" value="NTF2-like"/>
    <property type="match status" value="1"/>
</dbReference>
<dbReference type="EMBL" id="CP076661">
    <property type="protein sequence ID" value="QWU86042.1"/>
    <property type="molecule type" value="Genomic_DNA"/>
</dbReference>
<feature type="compositionally biased region" description="Pro residues" evidence="8">
    <location>
        <begin position="593"/>
        <end position="606"/>
    </location>
</feature>
<dbReference type="PANTHER" id="PTHR10662">
    <property type="entry name" value="NUCLEAR RNA EXPORT FACTOR"/>
    <property type="match status" value="1"/>
</dbReference>
<evidence type="ECO:0000256" key="9">
    <source>
        <dbReference type="SAM" id="SignalP"/>
    </source>
</evidence>
<evidence type="ECO:0000256" key="1">
    <source>
        <dbReference type="ARBA" id="ARBA00004123"/>
    </source>
</evidence>
<dbReference type="PROSITE" id="PS51450">
    <property type="entry name" value="LRR"/>
    <property type="match status" value="1"/>
</dbReference>
<dbReference type="Pfam" id="PF03943">
    <property type="entry name" value="TAP_C"/>
    <property type="match status" value="1"/>
</dbReference>
<dbReference type="Gene3D" id="3.80.10.10">
    <property type="entry name" value="Ribonuclease Inhibitor"/>
    <property type="match status" value="1"/>
</dbReference>
<dbReference type="Pfam" id="PF18444">
    <property type="entry name" value="RRM_9"/>
    <property type="match status" value="1"/>
</dbReference>
<evidence type="ECO:0000259" key="10">
    <source>
        <dbReference type="PROSITE" id="PS50177"/>
    </source>
</evidence>
<dbReference type="PANTHER" id="PTHR10662:SF22">
    <property type="entry name" value="NUCLEAR RNA EXPORT FACTOR 1"/>
    <property type="match status" value="1"/>
</dbReference>
<dbReference type="SUPFAM" id="SSF52058">
    <property type="entry name" value="L domain-like"/>
    <property type="match status" value="1"/>
</dbReference>
<organism evidence="12 13">
    <name type="scientific">Candidozyma haemuli</name>
    <dbReference type="NCBI Taxonomy" id="45357"/>
    <lineage>
        <taxon>Eukaryota</taxon>
        <taxon>Fungi</taxon>
        <taxon>Dikarya</taxon>
        <taxon>Ascomycota</taxon>
        <taxon>Saccharomycotina</taxon>
        <taxon>Pichiomycetes</taxon>
        <taxon>Metschnikowiaceae</taxon>
        <taxon>Candidozyma</taxon>
    </lineage>
</organism>
<evidence type="ECO:0000256" key="6">
    <source>
        <dbReference type="ARBA" id="ARBA00022816"/>
    </source>
</evidence>
<keyword evidence="4" id="KW-0433">Leucine-rich repeat</keyword>
<keyword evidence="5" id="KW-0677">Repeat</keyword>